<feature type="domain" description="SRCR" evidence="18">
    <location>
        <begin position="1704"/>
        <end position="1807"/>
    </location>
</feature>
<keyword evidence="10 15" id="KW-1015">Disulfide bond</keyword>
<dbReference type="Gene3D" id="2.60.40.4100">
    <property type="entry name" value="Zona pellucida, ZP-C domain"/>
    <property type="match status" value="1"/>
</dbReference>
<feature type="disulfide bond" evidence="15">
    <location>
        <begin position="465"/>
        <end position="529"/>
    </location>
</feature>
<feature type="disulfide bond" evidence="15">
    <location>
        <begin position="1732"/>
        <end position="1796"/>
    </location>
</feature>
<keyword evidence="21" id="KW-1185">Reference proteome</keyword>
<evidence type="ECO:0000256" key="13">
    <source>
        <dbReference type="ARBA" id="ARBA00047197"/>
    </source>
</evidence>
<feature type="disulfide bond" evidence="15">
    <location>
        <begin position="1368"/>
        <end position="1432"/>
    </location>
</feature>
<dbReference type="InterPro" id="IPR042235">
    <property type="entry name" value="ZP-C_dom"/>
</dbReference>
<feature type="disulfide bond" evidence="15">
    <location>
        <begin position="1540"/>
        <end position="1550"/>
    </location>
</feature>
<keyword evidence="3" id="KW-0813">Transport</keyword>
<feature type="domain" description="ZP" evidence="19">
    <location>
        <begin position="1935"/>
        <end position="2183"/>
    </location>
</feature>
<name>A0ABI7X740_FELCA</name>
<feature type="disulfide bond" evidence="15">
    <location>
        <begin position="661"/>
        <end position="722"/>
    </location>
</feature>
<feature type="disulfide bond" evidence="15">
    <location>
        <begin position="1776"/>
        <end position="1786"/>
    </location>
</feature>
<feature type="disulfide bond" evidence="15">
    <location>
        <begin position="1175"/>
        <end position="1185"/>
    </location>
</feature>
<evidence type="ECO:0000313" key="20">
    <source>
        <dbReference type="Ensembl" id="ENSFCTP00005018340.1"/>
    </source>
</evidence>
<dbReference type="Pfam" id="PF00100">
    <property type="entry name" value="Zona_pellucida"/>
    <property type="match status" value="1"/>
</dbReference>
<evidence type="ECO:0000256" key="4">
    <source>
        <dbReference type="ARBA" id="ARBA00022473"/>
    </source>
</evidence>
<feature type="disulfide bond" evidence="15">
    <location>
        <begin position="898"/>
        <end position="962"/>
    </location>
</feature>
<dbReference type="Pfam" id="PF00431">
    <property type="entry name" value="CUB"/>
    <property type="match status" value="2"/>
</dbReference>
<feature type="domain" description="CUB" evidence="17">
    <location>
        <begin position="1588"/>
        <end position="1698"/>
    </location>
</feature>
<evidence type="ECO:0000256" key="3">
    <source>
        <dbReference type="ARBA" id="ARBA00022448"/>
    </source>
</evidence>
<keyword evidence="5" id="KW-0964">Secreted</keyword>
<comment type="subcellular location">
    <subcellularLocation>
        <location evidence="1">Secreted</location>
    </subcellularLocation>
</comment>
<sequence>MQGPSEGDNDMPGFEMGVDGPGGPPAEPSSQQGWPSNRLAVSKLLSVDQALSLWPEDRHGQWVLFFVLLGNEAGLSLRLVNGGDRCQGRVEVLYQGSWGTVCDDDWDINDANVVCRQLGCGWAVSAPGSARFGQGSGPIVLDNVRCSGQESYLWRCPHNGWNSHNCAHGEDASVICSAAQSQPTTTPGEFCCLLTPEHLSPLVSLSLRLVNGSDQCQGRVEVLYRGSWGTVCDDSWDTNDADVVCRQLGCGRAVSAPGSARFGEGSGPIVLDDVRCSGQESYLWRCPHNGWNSHNCRHGEDASVICSEPTHSFLQGNEAGLSLRLVNGGDRCQGRVEVLYQGSWGTVCDDDWDINDANVVCRQLGCGWAVSAPGSARFGQGSGPIVLDNVRCSGQESYLWRCPHNGWNSHNCAHGEDASVICSGEQWSRPSPAHRTGLSLRLVNGSDQCQGRVEVLYRGSWGTVCDDSWDTNDADVVCRQLGCGRAVSAPGSARFGEGSGPIVLDDVRCSGQESYLWRCPHNGWNSHNCRHGEDASVICSGELPNSHGDRCREWLVSGTWNTDEPPRTPGPGLGPLQKACETLSRLSAKLLSVDQALSLWPEDRHGQWVLFFVLLGNEAGLSLRLVNGGDRCQGRVEVLYQGSWGTVCDDDWDINDANVVCRQLGCGWAVSAPGSARFGQGSGPIVLDNVRCSGQESYLWRCPHNGWNSHNCAHGEDASVICSGEPLLPSPSPRPHQVSSTGLSLRLVNGSDQCQGRVEVLYRGSWGTVCDDSWDTNDADVVCRQLGCGRAVSAPGSARFGEGSGPIVLDDVRCSGQESYLWRCPHNGWNSHNCRHGEDASVICSALSLWPEDRHGQWVLFFVLLGNEAGLSLRLVNGGDRCQGRVEVLYQGSWGTVCDDDWDINDANVVCRQLGCGRAVSAPGSARFGEGSGPIVLDDVRCSGQESYLWRCPHNGWNSHNCRHGEDASVICSGELPNSHGNEAGLSLRLVNGGDRCQGRVEVLYQGSWGTVCDDDWDINDANVVCRQLGCGWAVSAPGSARFGQGSGPIVLDNVRCSGQESYLWRCPHNGWNSHNCAHGEDASVICSAAQSQPTTTPGNETGLSLRLVNGSDQCQGRVEVLYRGSWGTVCDDSWDTNDADVVCRQLGCGRAVSAPGSARFGEGSGPIVLDDVRCSGQESYLWRCPHNGWNSHNCRHGEDASVICSGELPNSHACETLSRLSLSLRLVNGGDRCQGRVEVLYQGSWGTVCDDDWDINDANVVCRQLGCGWAVSAPGSARFGQGSGPIVLDNVRCSGQESYLWRCPHNGWNSHNCAHGEDASVICSAAQSQPTTTPGNETGLSLRLVNGSDQCQGRVEVLYRGSWGTVCDDSWDTNDADVVCRQLGCGRAVSAPGSARFGEGSGPIVLDDVRCSGQESYLWRCPHNGWNSHNCRHGEDASVICSALSLWPEDRHGQWVLFFVLLGNEAGLSLRLVNGGDRCQGRVEVLYQGSWGTVCDDDWDINDANVVCRQLGCGWAVSAPGSARFGQGSGPIVLDNVRCSGQESYLWRCPHNGWNSHNCGHGEDAGVICSDWWYPRTTTTGRPSSNCGGFLFNASGTFFSPSYPGYYPNNAECVWEIEVNPGYRINLGFNSLLEVNNNCSFDYVEISDGPLNSSNLLGKICNGTRQIFTSSYNRMTVRFRSDISIQSTGFSAWYNSFPQDASLRLVSSNSSYGACAGRVEIYHNGIWGTVCDDSWDIQDAQVVCRQLRCGYAVSALGNAHFGPGSGPITLDDVVCSGTESTLWQCRNRGWFSHDCAHREDAGAPFTSDLLQTNYSCGGFLSQPSGHFSSPFYPGNYPNNAKCLWDIEVRNNYRVTVVFRDVQLEGGCNYDYIEVFDGPSHSSPLIARVCDGARGSFTSSSNFMSIRFVSDGSITKRGFQVNYYSRPSNDSTQLLCLPNHMQASVSRSYLQSLGYSARDLFIPSWNESYRCQPQITASQVTFTIPYSGCGTIKQANNDTIIYSNFLEAAASNAIIKRHKDFRIHISCRMLQNTWIDTMYIANDTVDIKEVQYSSFNVNLSFYTSSSFLYPVTSSPYYVDLNQNLYLQAEILHSDASLALFVDTCVASPYFNDFTSLTYDLIRSGCAKDRTYQSYSPPSPRIARFKFSSFYFLKRFPSVYLRCKMVVCRADDYFSRCRRGCIVRSKRDVGSYQEKVDVVLGPIQLQAP</sequence>
<feature type="domain" description="SRCR" evidence="18">
    <location>
        <begin position="988"/>
        <end position="1088"/>
    </location>
</feature>
<feature type="domain" description="SRCR" evidence="18">
    <location>
        <begin position="623"/>
        <end position="723"/>
    </location>
</feature>
<feature type="disulfide bond" evidence="15">
    <location>
        <begin position="509"/>
        <end position="519"/>
    </location>
</feature>
<dbReference type="Proteomes" id="UP000823872">
    <property type="component" value="Chromosome D2"/>
</dbReference>
<comment type="caution">
    <text evidence="15">Lacks conserved residue(s) required for the propagation of feature annotation.</text>
</comment>
<keyword evidence="8" id="KW-0221">Differentiation</keyword>
<feature type="disulfide bond" evidence="15">
    <location>
        <begin position="1026"/>
        <end position="1087"/>
    </location>
</feature>
<keyword evidence="6" id="KW-0732">Signal</keyword>
<feature type="disulfide bond" evidence="15">
    <location>
        <begin position="232"/>
        <end position="296"/>
    </location>
</feature>
<dbReference type="Gene3D" id="2.60.40.3210">
    <property type="entry name" value="Zona pellucida, ZP-N domain"/>
    <property type="match status" value="1"/>
</dbReference>
<evidence type="ECO:0000256" key="9">
    <source>
        <dbReference type="ARBA" id="ARBA00022927"/>
    </source>
</evidence>
<feature type="disulfide bond" evidence="15">
    <location>
        <begin position="348"/>
        <end position="412"/>
    </location>
</feature>
<feature type="disulfide bond" evidence="15">
    <location>
        <begin position="1144"/>
        <end position="1205"/>
    </location>
</feature>
<dbReference type="Gene3D" id="2.60.120.290">
    <property type="entry name" value="Spermadhesin, CUB domain"/>
    <property type="match status" value="2"/>
</dbReference>
<feature type="disulfide bond" evidence="15">
    <location>
        <begin position="276"/>
        <end position="286"/>
    </location>
</feature>
<dbReference type="InterPro" id="IPR001190">
    <property type="entry name" value="SRCR"/>
</dbReference>
<dbReference type="PROSITE" id="PS00682">
    <property type="entry name" value="ZP_1"/>
    <property type="match status" value="1"/>
</dbReference>
<evidence type="ECO:0000256" key="16">
    <source>
        <dbReference type="SAM" id="MobiDB-lite"/>
    </source>
</evidence>
<evidence type="ECO:0000256" key="7">
    <source>
        <dbReference type="ARBA" id="ARBA00022737"/>
    </source>
</evidence>
<feature type="disulfide bond" evidence="15">
    <location>
        <begin position="1131"/>
        <end position="1195"/>
    </location>
</feature>
<protein>
    <recommendedName>
        <fullName evidence="13">Scavenger receptor cysteine-rich domain-containing protein DMBT1</fullName>
    </recommendedName>
    <alternativeName>
        <fullName evidence="14">Deleted in malignant brain tumors 1 protein</fullName>
    </alternativeName>
    <alternativeName>
        <fullName evidence="12">Hensin</fullName>
    </alternativeName>
</protein>
<feature type="domain" description="SRCR" evidence="18">
    <location>
        <begin position="1343"/>
        <end position="1443"/>
    </location>
</feature>
<evidence type="ECO:0000256" key="6">
    <source>
        <dbReference type="ARBA" id="ARBA00022729"/>
    </source>
</evidence>
<feature type="domain" description="SRCR" evidence="18">
    <location>
        <begin position="440"/>
        <end position="540"/>
    </location>
</feature>
<feature type="region of interest" description="Disordered" evidence="16">
    <location>
        <begin position="1"/>
        <end position="35"/>
    </location>
</feature>
<feature type="domain" description="SRCR" evidence="18">
    <location>
        <begin position="745"/>
        <end position="845"/>
    </location>
</feature>
<evidence type="ECO:0000256" key="2">
    <source>
        <dbReference type="ARBA" id="ARBA00009931"/>
    </source>
</evidence>
<comment type="similarity">
    <text evidence="2">Belongs to the DMBT1 family.</text>
</comment>
<feature type="disulfide bond" evidence="15">
    <location>
        <begin position="783"/>
        <end position="844"/>
    </location>
</feature>
<dbReference type="PROSITE" id="PS50287">
    <property type="entry name" value="SRCR_2"/>
    <property type="match status" value="13"/>
</dbReference>
<feature type="domain" description="SRCR" evidence="18">
    <location>
        <begin position="323"/>
        <end position="423"/>
    </location>
</feature>
<dbReference type="PROSITE" id="PS51034">
    <property type="entry name" value="ZP_2"/>
    <property type="match status" value="1"/>
</dbReference>
<feature type="disulfide bond" evidence="15">
    <location>
        <begin position="942"/>
        <end position="952"/>
    </location>
</feature>
<evidence type="ECO:0000256" key="15">
    <source>
        <dbReference type="PROSITE-ProRule" id="PRU00196"/>
    </source>
</evidence>
<dbReference type="InterPro" id="IPR055355">
    <property type="entry name" value="ZP-C"/>
</dbReference>
<feature type="disulfide bond" evidence="15">
    <location>
        <begin position="814"/>
        <end position="824"/>
    </location>
</feature>
<feature type="disulfide bond" evidence="15">
    <location>
        <begin position="911"/>
        <end position="972"/>
    </location>
</feature>
<feature type="disulfide bond" evidence="15">
    <location>
        <begin position="770"/>
        <end position="834"/>
    </location>
</feature>
<keyword evidence="4" id="KW-0217">Developmental protein</keyword>
<keyword evidence="9" id="KW-0653">Protein transport</keyword>
<evidence type="ECO:0000256" key="14">
    <source>
        <dbReference type="ARBA" id="ARBA00047200"/>
    </source>
</evidence>
<evidence type="ECO:0000256" key="11">
    <source>
        <dbReference type="ARBA" id="ARBA00023180"/>
    </source>
</evidence>
<dbReference type="SUPFAM" id="SSF49854">
    <property type="entry name" value="Spermadhesin, CUB domain"/>
    <property type="match status" value="2"/>
</dbReference>
<dbReference type="InterPro" id="IPR036772">
    <property type="entry name" value="SRCR-like_dom_sf"/>
</dbReference>
<evidence type="ECO:0000259" key="18">
    <source>
        <dbReference type="PROSITE" id="PS50287"/>
    </source>
</evidence>
<feature type="disulfide bond" evidence="15">
    <location>
        <begin position="648"/>
        <end position="712"/>
    </location>
</feature>
<dbReference type="PANTHER" id="PTHR19331">
    <property type="entry name" value="SCAVENGER RECEPTOR DOMAIN-CONTAINING"/>
    <property type="match status" value="1"/>
</dbReference>
<reference evidence="20 21" key="1">
    <citation type="submission" date="2021-02" db="EMBL/GenBank/DDBJ databases">
        <title>Safari Cat Assemblies.</title>
        <authorList>
            <person name="Bredemeyer K.R."/>
            <person name="Murphy W.J."/>
        </authorList>
    </citation>
    <scope>NUCLEOTIDE SEQUENCE [LARGE SCALE GENOMIC DNA]</scope>
</reference>
<reference evidence="20" key="3">
    <citation type="submission" date="2025-09" db="UniProtKB">
        <authorList>
            <consortium name="Ensembl"/>
        </authorList>
    </citation>
    <scope>IDENTIFICATION</scope>
    <source>
        <strain evidence="20">breed Abyssinian</strain>
    </source>
</reference>
<dbReference type="InterPro" id="IPR000859">
    <property type="entry name" value="CUB_dom"/>
</dbReference>
<dbReference type="GeneTree" id="ENSGT00950000183145"/>
<evidence type="ECO:0000259" key="17">
    <source>
        <dbReference type="PROSITE" id="PS01180"/>
    </source>
</evidence>
<evidence type="ECO:0000259" key="19">
    <source>
        <dbReference type="PROSITE" id="PS51034"/>
    </source>
</evidence>
<feature type="domain" description="SRCR" evidence="18">
    <location>
        <begin position="1471"/>
        <end position="1571"/>
    </location>
</feature>
<dbReference type="InterPro" id="IPR017977">
    <property type="entry name" value="ZP_dom_CS"/>
</dbReference>
<dbReference type="SUPFAM" id="SSF56487">
    <property type="entry name" value="SRCR-like"/>
    <property type="match status" value="13"/>
</dbReference>
<dbReference type="InterPro" id="IPR001507">
    <property type="entry name" value="ZP_dom"/>
</dbReference>
<feature type="disulfide bond" evidence="15">
    <location>
        <begin position="1263"/>
        <end position="1324"/>
    </location>
</feature>
<dbReference type="Gene3D" id="3.10.250.10">
    <property type="entry name" value="SRCR-like domain"/>
    <property type="match status" value="13"/>
</dbReference>
<dbReference type="Pfam" id="PF23344">
    <property type="entry name" value="ZP-N"/>
    <property type="match status" value="1"/>
</dbReference>
<dbReference type="Ensembl" id="ENSFCTT00005028168.1">
    <property type="protein sequence ID" value="ENSFCTP00005018340.1"/>
    <property type="gene ID" value="ENSFCTG00005009836.1"/>
</dbReference>
<evidence type="ECO:0000256" key="10">
    <source>
        <dbReference type="ARBA" id="ARBA00023157"/>
    </source>
</evidence>
<dbReference type="CDD" id="cd00041">
    <property type="entry name" value="CUB"/>
    <property type="match status" value="2"/>
</dbReference>
<feature type="disulfide bond" evidence="15">
    <location>
        <begin position="1509"/>
        <end position="1570"/>
    </location>
</feature>
<feature type="disulfide bond" evidence="15">
    <location>
        <begin position="1412"/>
        <end position="1422"/>
    </location>
</feature>
<feature type="disulfide bond" evidence="15">
    <location>
        <begin position="1013"/>
        <end position="1077"/>
    </location>
</feature>
<dbReference type="PROSITE" id="PS00420">
    <property type="entry name" value="SRCR_1"/>
    <property type="match status" value="12"/>
</dbReference>
<gene>
    <name evidence="20" type="primary">DMBT1</name>
</gene>
<evidence type="ECO:0000256" key="1">
    <source>
        <dbReference type="ARBA" id="ARBA00004613"/>
    </source>
</evidence>
<feature type="disulfide bond" evidence="15">
    <location>
        <begin position="361"/>
        <end position="422"/>
    </location>
</feature>
<accession>A0ABI7X740</accession>
<dbReference type="InterPro" id="IPR055356">
    <property type="entry name" value="ZP-N"/>
</dbReference>
<feature type="disulfide bond" evidence="15">
    <location>
        <begin position="245"/>
        <end position="306"/>
    </location>
</feature>
<evidence type="ECO:0000256" key="8">
    <source>
        <dbReference type="ARBA" id="ARBA00022782"/>
    </source>
</evidence>
<evidence type="ECO:0000313" key="21">
    <source>
        <dbReference type="Proteomes" id="UP000823872"/>
    </source>
</evidence>
<feature type="disulfide bond" evidence="15">
    <location>
        <begin position="115"/>
        <end position="176"/>
    </location>
</feature>
<feature type="disulfide bond" evidence="15">
    <location>
        <begin position="1294"/>
        <end position="1304"/>
    </location>
</feature>
<keyword evidence="7" id="KW-0677">Repeat</keyword>
<feature type="disulfide bond" evidence="15">
    <location>
        <begin position="478"/>
        <end position="539"/>
    </location>
</feature>
<reference evidence="20" key="2">
    <citation type="submission" date="2025-08" db="UniProtKB">
        <authorList>
            <consortium name="Ensembl"/>
        </authorList>
    </citation>
    <scope>IDENTIFICATION</scope>
    <source>
        <strain evidence="20">breed Abyssinian</strain>
    </source>
</reference>
<dbReference type="Pfam" id="PF00530">
    <property type="entry name" value="SRCR"/>
    <property type="match status" value="13"/>
</dbReference>
<feature type="domain" description="CUB" evidence="17">
    <location>
        <begin position="1817"/>
        <end position="1926"/>
    </location>
</feature>
<proteinExistence type="inferred from homology"/>
<feature type="disulfide bond" evidence="15">
    <location>
        <begin position="1250"/>
        <end position="1314"/>
    </location>
</feature>
<feature type="disulfide bond" evidence="15">
    <location>
        <begin position="1381"/>
        <end position="1442"/>
    </location>
</feature>
<dbReference type="PRINTS" id="PR00258">
    <property type="entry name" value="SPERACTRCPTR"/>
</dbReference>
<organism evidence="20 21">
    <name type="scientific">Felis catus</name>
    <name type="common">Cat</name>
    <name type="synonym">Felis silvestris catus</name>
    <dbReference type="NCBI Taxonomy" id="9685"/>
    <lineage>
        <taxon>Eukaryota</taxon>
        <taxon>Metazoa</taxon>
        <taxon>Chordata</taxon>
        <taxon>Craniata</taxon>
        <taxon>Vertebrata</taxon>
        <taxon>Euteleostomi</taxon>
        <taxon>Mammalia</taxon>
        <taxon>Eutheria</taxon>
        <taxon>Laurasiatheria</taxon>
        <taxon>Carnivora</taxon>
        <taxon>Feliformia</taxon>
        <taxon>Felidae</taxon>
        <taxon>Felinae</taxon>
        <taxon>Felis</taxon>
    </lineage>
</organism>
<feature type="disulfide bond" evidence="15">
    <location>
        <begin position="146"/>
        <end position="156"/>
    </location>
</feature>
<feature type="domain" description="SRCR" evidence="18">
    <location>
        <begin position="77"/>
        <end position="177"/>
    </location>
</feature>
<feature type="disulfide bond" evidence="15">
    <location>
        <begin position="392"/>
        <end position="402"/>
    </location>
</feature>
<feature type="domain" description="SRCR" evidence="18">
    <location>
        <begin position="1106"/>
        <end position="1206"/>
    </location>
</feature>
<dbReference type="SMART" id="SM00202">
    <property type="entry name" value="SR"/>
    <property type="match status" value="13"/>
</dbReference>
<feature type="domain" description="SRCR" evidence="18">
    <location>
        <begin position="873"/>
        <end position="973"/>
    </location>
</feature>
<keyword evidence="11" id="KW-0325">Glycoprotein</keyword>
<dbReference type="PROSITE" id="PS01180">
    <property type="entry name" value="CUB"/>
    <property type="match status" value="2"/>
</dbReference>
<evidence type="ECO:0000256" key="12">
    <source>
        <dbReference type="ARBA" id="ARBA00030560"/>
    </source>
</evidence>
<dbReference type="PANTHER" id="PTHR19331:SF22">
    <property type="entry name" value="DELETED IN MALIGNANT BRAIN TUMORS 1 PROTEIN"/>
    <property type="match status" value="1"/>
</dbReference>
<feature type="disulfide bond" evidence="15">
    <location>
        <begin position="692"/>
        <end position="702"/>
    </location>
</feature>
<feature type="disulfide bond" evidence="15">
    <location>
        <begin position="1057"/>
        <end position="1067"/>
    </location>
</feature>
<feature type="disulfide bond" evidence="15">
    <location>
        <begin position="1496"/>
        <end position="1560"/>
    </location>
</feature>
<dbReference type="SMART" id="SM00241">
    <property type="entry name" value="ZP"/>
    <property type="match status" value="1"/>
</dbReference>
<dbReference type="SMART" id="SM00042">
    <property type="entry name" value="CUB"/>
    <property type="match status" value="2"/>
</dbReference>
<feature type="disulfide bond" evidence="15">
    <location>
        <begin position="102"/>
        <end position="166"/>
    </location>
</feature>
<feature type="domain" description="SRCR" evidence="18">
    <location>
        <begin position="1225"/>
        <end position="1325"/>
    </location>
</feature>
<evidence type="ECO:0000256" key="5">
    <source>
        <dbReference type="ARBA" id="ARBA00022525"/>
    </source>
</evidence>
<feature type="domain" description="SRCR" evidence="18">
    <location>
        <begin position="207"/>
        <end position="307"/>
    </location>
</feature>
<dbReference type="InterPro" id="IPR035914">
    <property type="entry name" value="Sperma_CUB_dom_sf"/>
</dbReference>